<accession>A0A9Q1GMC8</accession>
<comment type="subcellular location">
    <subcellularLocation>
        <location evidence="1">Nucleus</location>
    </subcellularLocation>
</comment>
<keyword evidence="5" id="KW-0539">Nucleus</keyword>
<evidence type="ECO:0000313" key="9">
    <source>
        <dbReference type="EMBL" id="KAJ8423190.1"/>
    </source>
</evidence>
<protein>
    <recommendedName>
        <fullName evidence="8">BHLH domain-containing protein</fullName>
    </recommendedName>
</protein>
<evidence type="ECO:0000259" key="8">
    <source>
        <dbReference type="PROSITE" id="PS50888"/>
    </source>
</evidence>
<dbReference type="Proteomes" id="UP001153076">
    <property type="component" value="Unassembled WGS sequence"/>
</dbReference>
<name>A0A9Q1GMC8_9CARY</name>
<dbReference type="CDD" id="cd18914">
    <property type="entry name" value="bHLH_AtORG2_like"/>
    <property type="match status" value="1"/>
</dbReference>
<keyword evidence="4" id="KW-0804">Transcription</keyword>
<gene>
    <name evidence="9" type="ORF">Cgig2_023381</name>
</gene>
<dbReference type="PANTHER" id="PTHR13935:SF41">
    <property type="entry name" value="TRANSCRIPTION FACTOR ORG2-RELATED"/>
    <property type="match status" value="1"/>
</dbReference>
<evidence type="ECO:0000256" key="2">
    <source>
        <dbReference type="ARBA" id="ARBA00023015"/>
    </source>
</evidence>
<dbReference type="Gene3D" id="4.10.280.10">
    <property type="entry name" value="Helix-loop-helix DNA-binding domain"/>
    <property type="match status" value="1"/>
</dbReference>
<evidence type="ECO:0000256" key="1">
    <source>
        <dbReference type="ARBA" id="ARBA00004123"/>
    </source>
</evidence>
<dbReference type="EMBL" id="JAKOGI010002033">
    <property type="protein sequence ID" value="KAJ8423190.1"/>
    <property type="molecule type" value="Genomic_DNA"/>
</dbReference>
<feature type="coiled-coil region" evidence="6">
    <location>
        <begin position="392"/>
        <end position="419"/>
    </location>
</feature>
<keyword evidence="6" id="KW-0175">Coiled coil</keyword>
<evidence type="ECO:0000256" key="3">
    <source>
        <dbReference type="ARBA" id="ARBA00023125"/>
    </source>
</evidence>
<evidence type="ECO:0000256" key="5">
    <source>
        <dbReference type="ARBA" id="ARBA00023242"/>
    </source>
</evidence>
<dbReference type="AlphaFoldDB" id="A0A9Q1GMC8"/>
<dbReference type="PANTHER" id="PTHR13935">
    <property type="entry name" value="ACHAETE-SCUTE TRANSCRIPTION FACTOR-RELATED"/>
    <property type="match status" value="1"/>
</dbReference>
<organism evidence="9 10">
    <name type="scientific">Carnegiea gigantea</name>
    <dbReference type="NCBI Taxonomy" id="171969"/>
    <lineage>
        <taxon>Eukaryota</taxon>
        <taxon>Viridiplantae</taxon>
        <taxon>Streptophyta</taxon>
        <taxon>Embryophyta</taxon>
        <taxon>Tracheophyta</taxon>
        <taxon>Spermatophyta</taxon>
        <taxon>Magnoliopsida</taxon>
        <taxon>eudicotyledons</taxon>
        <taxon>Gunneridae</taxon>
        <taxon>Pentapetalae</taxon>
        <taxon>Caryophyllales</taxon>
        <taxon>Cactineae</taxon>
        <taxon>Cactaceae</taxon>
        <taxon>Cactoideae</taxon>
        <taxon>Echinocereeae</taxon>
        <taxon>Carnegiea</taxon>
    </lineage>
</organism>
<evidence type="ECO:0000256" key="7">
    <source>
        <dbReference type="SAM" id="MobiDB-lite"/>
    </source>
</evidence>
<evidence type="ECO:0000256" key="4">
    <source>
        <dbReference type="ARBA" id="ARBA00023163"/>
    </source>
</evidence>
<dbReference type="InterPro" id="IPR011598">
    <property type="entry name" value="bHLH_dom"/>
</dbReference>
<feature type="compositionally biased region" description="Basic and acidic residues" evidence="7">
    <location>
        <begin position="143"/>
        <end position="158"/>
    </location>
</feature>
<sequence>MLPVSNRLNFFENFEWELADHPMGMMMGATIEEQPTLESFDFFDYPLLQDHGIDGGRGDSPPLSGAGSGDDHDLQLLLTSKRKNHNQSERDRRKKINGFIPATVARVLNYIQEIQKEVEDLTHEKEELLSKADTLQGDDHDEEEKPSKKPRITKDMNKRSSSMCSVSIDEVEEKEIVIHISTSQRITSMPEMEGTKIIEHETLKEKLSTLIDEHNQASHDPCGQARGQKDILDFGTMENPSIPNHEDWEIDSLKSHEIAASRCPLNFGWEFPDYYPTEIIGGTAGQQQQQQQQGFANLNNFNLFDSCGVSDYPLLQDHDIDGGLGESPLLSGSGSGDDHDHQLGDAVLAKKRLHHNASERDRRKKINCLYSSLRALLPASELTKKLSIPATVAKILKHIPELQKEIEDLTHQKQELLSKTSAFQEDDQGEEEKPCKKSKIRKEINSSLTCSISIEEVGEREVVIHISTSQRITSLPELPLRLEKAGFLVIQVSSFQSVGGRAFYNLHLTVSISVLILSLRV</sequence>
<dbReference type="SMART" id="SM00353">
    <property type="entry name" value="HLH"/>
    <property type="match status" value="2"/>
</dbReference>
<dbReference type="OrthoDB" id="6106870at2759"/>
<reference evidence="9" key="1">
    <citation type="submission" date="2022-04" db="EMBL/GenBank/DDBJ databases">
        <title>Carnegiea gigantea Genome sequencing and assembly v2.</title>
        <authorList>
            <person name="Copetti D."/>
            <person name="Sanderson M.J."/>
            <person name="Burquez A."/>
            <person name="Wojciechowski M.F."/>
        </authorList>
    </citation>
    <scope>NUCLEOTIDE SEQUENCE</scope>
    <source>
        <strain evidence="9">SGP5-SGP5p</strain>
        <tissue evidence="9">Aerial part</tissue>
    </source>
</reference>
<proteinExistence type="predicted"/>
<dbReference type="FunFam" id="4.10.280.10:FF:000074">
    <property type="entry name" value="Transcription factor ORG2"/>
    <property type="match status" value="1"/>
</dbReference>
<comment type="caution">
    <text evidence="9">The sequence shown here is derived from an EMBL/GenBank/DDBJ whole genome shotgun (WGS) entry which is preliminary data.</text>
</comment>
<evidence type="ECO:0000256" key="6">
    <source>
        <dbReference type="SAM" id="Coils"/>
    </source>
</evidence>
<feature type="domain" description="BHLH" evidence="8">
    <location>
        <begin position="350"/>
        <end position="402"/>
    </location>
</feature>
<keyword evidence="2" id="KW-0805">Transcription regulation</keyword>
<keyword evidence="3" id="KW-0238">DNA-binding</keyword>
<dbReference type="GO" id="GO:0010106">
    <property type="term" value="P:cellular response to iron ion starvation"/>
    <property type="evidence" value="ECO:0007669"/>
    <property type="project" value="UniProtKB-ARBA"/>
</dbReference>
<dbReference type="InterPro" id="IPR015660">
    <property type="entry name" value="MASH1/Ascl1a-like"/>
</dbReference>
<dbReference type="GO" id="GO:0090575">
    <property type="term" value="C:RNA polymerase II transcription regulator complex"/>
    <property type="evidence" value="ECO:0007669"/>
    <property type="project" value="TreeGrafter"/>
</dbReference>
<dbReference type="SUPFAM" id="SSF47459">
    <property type="entry name" value="HLH, helix-loop-helix DNA-binding domain"/>
    <property type="match status" value="2"/>
</dbReference>
<dbReference type="PROSITE" id="PS50888">
    <property type="entry name" value="BHLH"/>
    <property type="match status" value="1"/>
</dbReference>
<dbReference type="InterPro" id="IPR036638">
    <property type="entry name" value="HLH_DNA-bd_sf"/>
</dbReference>
<dbReference type="GO" id="GO:0046983">
    <property type="term" value="F:protein dimerization activity"/>
    <property type="evidence" value="ECO:0007669"/>
    <property type="project" value="InterPro"/>
</dbReference>
<keyword evidence="10" id="KW-1185">Reference proteome</keyword>
<dbReference type="GO" id="GO:0000981">
    <property type="term" value="F:DNA-binding transcription factor activity, RNA polymerase II-specific"/>
    <property type="evidence" value="ECO:0007669"/>
    <property type="project" value="TreeGrafter"/>
</dbReference>
<evidence type="ECO:0000313" key="10">
    <source>
        <dbReference type="Proteomes" id="UP001153076"/>
    </source>
</evidence>
<feature type="region of interest" description="Disordered" evidence="7">
    <location>
        <begin position="131"/>
        <end position="163"/>
    </location>
</feature>
<dbReference type="Pfam" id="PF00010">
    <property type="entry name" value="HLH"/>
    <property type="match status" value="1"/>
</dbReference>
<dbReference type="GO" id="GO:0000977">
    <property type="term" value="F:RNA polymerase II transcription regulatory region sequence-specific DNA binding"/>
    <property type="evidence" value="ECO:0007669"/>
    <property type="project" value="TreeGrafter"/>
</dbReference>
<feature type="region of interest" description="Disordered" evidence="7">
    <location>
        <begin position="53"/>
        <end position="72"/>
    </location>
</feature>